<dbReference type="PANTHER" id="PTHR42160:SF1">
    <property type="entry name" value="URACIL-DNA GLYCOSYLASE SUPERFAMILY PROTEIN"/>
    <property type="match status" value="1"/>
</dbReference>
<dbReference type="SMART" id="SM00987">
    <property type="entry name" value="UreE_C"/>
    <property type="match status" value="1"/>
</dbReference>
<protein>
    <submittedName>
        <fullName evidence="2">Uracil-DNA glycosylase family protein</fullName>
    </submittedName>
</protein>
<name>A0AA42CP47_9SPHN</name>
<reference evidence="2" key="1">
    <citation type="submission" date="2022-06" db="EMBL/GenBank/DDBJ databases">
        <title>Sphingomonas sp. nov. isolated from rhizosphere soil of tomato.</title>
        <authorList>
            <person name="Dong H."/>
            <person name="Gao R."/>
        </authorList>
    </citation>
    <scope>NUCLEOTIDE SEQUENCE</scope>
    <source>
        <strain evidence="2">MMSM24</strain>
    </source>
</reference>
<dbReference type="PANTHER" id="PTHR42160">
    <property type="entry name" value="URACIL-DNA GLYCOSYLASE SUPERFAMILY PROTEIN"/>
    <property type="match status" value="1"/>
</dbReference>
<accession>A0AA42CP47</accession>
<dbReference type="Gene3D" id="3.40.470.10">
    <property type="entry name" value="Uracil-DNA glycosylase-like domain"/>
    <property type="match status" value="1"/>
</dbReference>
<gene>
    <name evidence="2" type="ORF">NEE01_05685</name>
</gene>
<dbReference type="Pfam" id="PF03167">
    <property type="entry name" value="UDG"/>
    <property type="match status" value="1"/>
</dbReference>
<comment type="caution">
    <text evidence="2">The sequence shown here is derived from an EMBL/GenBank/DDBJ whole genome shotgun (WGS) entry which is preliminary data.</text>
</comment>
<dbReference type="AlphaFoldDB" id="A0AA42CP47"/>
<feature type="domain" description="Uracil-DNA glycosylase-like" evidence="1">
    <location>
        <begin position="29"/>
        <end position="187"/>
    </location>
</feature>
<dbReference type="InterPro" id="IPR005122">
    <property type="entry name" value="Uracil-DNA_glycosylase-like"/>
</dbReference>
<evidence type="ECO:0000313" key="2">
    <source>
        <dbReference type="EMBL" id="MCW6534275.1"/>
    </source>
</evidence>
<dbReference type="EMBL" id="JANFAV010000002">
    <property type="protein sequence ID" value="MCW6534275.1"/>
    <property type="molecule type" value="Genomic_DNA"/>
</dbReference>
<evidence type="ECO:0000259" key="1">
    <source>
        <dbReference type="SMART" id="SM00986"/>
    </source>
</evidence>
<keyword evidence="3" id="KW-1185">Reference proteome</keyword>
<dbReference type="CDD" id="cd10033">
    <property type="entry name" value="UDG_like"/>
    <property type="match status" value="1"/>
</dbReference>
<dbReference type="SUPFAM" id="SSF52141">
    <property type="entry name" value="Uracil-DNA glycosylase-like"/>
    <property type="match status" value="1"/>
</dbReference>
<evidence type="ECO:0000313" key="3">
    <source>
        <dbReference type="Proteomes" id="UP001165565"/>
    </source>
</evidence>
<organism evidence="2 3">
    <name type="scientific">Sphingomonas lycopersici</name>
    <dbReference type="NCBI Taxonomy" id="2951807"/>
    <lineage>
        <taxon>Bacteria</taxon>
        <taxon>Pseudomonadati</taxon>
        <taxon>Pseudomonadota</taxon>
        <taxon>Alphaproteobacteria</taxon>
        <taxon>Sphingomonadales</taxon>
        <taxon>Sphingomonadaceae</taxon>
        <taxon>Sphingomonas</taxon>
    </lineage>
</organism>
<sequence>MSDPFVQLLADIRACRRCADNLPLGPRPVVQADPAARLRIVGQAPGRKVHQSGVPWDDASGVRLRDWLGLTPAQFYDPAKVAIIPMGFCYPGKAASGDMPPRRECAPRWHDRLNAALPHIGLTILVGHYAQAHYLGGMRKATLGETVRSWRDYLASGWLPLPHPSLRNQPWLVKNPWFEAELIPAIRATVGAMAQVKSDSSLRHSP</sequence>
<dbReference type="InterPro" id="IPR047124">
    <property type="entry name" value="HI_0220.2"/>
</dbReference>
<dbReference type="Proteomes" id="UP001165565">
    <property type="component" value="Unassembled WGS sequence"/>
</dbReference>
<dbReference type="RefSeq" id="WP_265268203.1">
    <property type="nucleotide sequence ID" value="NZ_JANFAV010000002.1"/>
</dbReference>
<proteinExistence type="predicted"/>
<dbReference type="SMART" id="SM00986">
    <property type="entry name" value="UDG"/>
    <property type="match status" value="1"/>
</dbReference>
<dbReference type="InterPro" id="IPR036895">
    <property type="entry name" value="Uracil-DNA_glycosylase-like_sf"/>
</dbReference>